<name>A0ABP8WDL8_9MICO</name>
<evidence type="ECO:0000313" key="2">
    <source>
        <dbReference type="Proteomes" id="UP001501295"/>
    </source>
</evidence>
<organism evidence="1 2">
    <name type="scientific">Frondihabitans cladoniiphilus</name>
    <dbReference type="NCBI Taxonomy" id="715785"/>
    <lineage>
        <taxon>Bacteria</taxon>
        <taxon>Bacillati</taxon>
        <taxon>Actinomycetota</taxon>
        <taxon>Actinomycetes</taxon>
        <taxon>Micrococcales</taxon>
        <taxon>Microbacteriaceae</taxon>
        <taxon>Frondihabitans</taxon>
    </lineage>
</organism>
<dbReference type="EMBL" id="BAABLM010000012">
    <property type="protein sequence ID" value="GAA4686440.1"/>
    <property type="molecule type" value="Genomic_DNA"/>
</dbReference>
<gene>
    <name evidence="1" type="ORF">GCM10025780_36350</name>
</gene>
<dbReference type="Proteomes" id="UP001501295">
    <property type="component" value="Unassembled WGS sequence"/>
</dbReference>
<proteinExistence type="predicted"/>
<protein>
    <submittedName>
        <fullName evidence="1">Uncharacterized protein</fullName>
    </submittedName>
</protein>
<evidence type="ECO:0000313" key="1">
    <source>
        <dbReference type="EMBL" id="GAA4686440.1"/>
    </source>
</evidence>
<accession>A0ABP8WDL8</accession>
<reference evidence="2" key="1">
    <citation type="journal article" date="2019" name="Int. J. Syst. Evol. Microbiol.">
        <title>The Global Catalogue of Microorganisms (GCM) 10K type strain sequencing project: providing services to taxonomists for standard genome sequencing and annotation.</title>
        <authorList>
            <consortium name="The Broad Institute Genomics Platform"/>
            <consortium name="The Broad Institute Genome Sequencing Center for Infectious Disease"/>
            <person name="Wu L."/>
            <person name="Ma J."/>
        </authorList>
    </citation>
    <scope>NUCLEOTIDE SEQUENCE [LARGE SCALE GENOMIC DNA]</scope>
    <source>
        <strain evidence="2">JCM 18956</strain>
    </source>
</reference>
<keyword evidence="2" id="KW-1185">Reference proteome</keyword>
<sequence length="100" mass="9930">MGRIENGLSSLLISGFSVQVRGGAQKIIPVFEASLLPRGFPSPVSSAPPPAGFVGSAFAPAPPTFGFFGGSARLAAASDAQMAAFGSGVHLEAGAVKTRG</sequence>
<comment type="caution">
    <text evidence="1">The sequence shown here is derived from an EMBL/GenBank/DDBJ whole genome shotgun (WGS) entry which is preliminary data.</text>
</comment>